<dbReference type="SUPFAM" id="SSF53448">
    <property type="entry name" value="Nucleotide-diphospho-sugar transferases"/>
    <property type="match status" value="1"/>
</dbReference>
<keyword evidence="2" id="KW-0808">Transferase</keyword>
<dbReference type="InterPro" id="IPR029044">
    <property type="entry name" value="Nucleotide-diphossugar_trans"/>
</dbReference>
<dbReference type="RefSeq" id="WP_073120698.1">
    <property type="nucleotide sequence ID" value="NZ_FRAA01000002.1"/>
</dbReference>
<evidence type="ECO:0000313" key="2">
    <source>
        <dbReference type="EMBL" id="SHJ88851.1"/>
    </source>
</evidence>
<dbReference type="Proteomes" id="UP000184474">
    <property type="component" value="Unassembled WGS sequence"/>
</dbReference>
<sequence length="313" mass="36636">MQKPLVSVICLCYNQARFVLETLESVVAQDYALVEMIIVDDASEDGSKELIDGFLERYPDVPYVDIKFNVGNTTAFNQGLKLATGKYVIDLACDDLLVPNRISEQVEFFEEQSENVGVIYSDAVYISEKGKETKRHFQSGQYEAYEGDVYLKLIDTYFVPPPTMMIRKYVLDHLGGYDKELAYEDFDFWIRSSRDWGYAYQDQVLTRIRRVKNSHSDTLYKYEDKKVASTVLVCQKIRKLNRSELEDEALARRLRYEIRHAFLTGCHQEVEGFMKLLIEIDKSDLFYKCLRRLNFGINLSVMRQMIHWVKYAR</sequence>
<dbReference type="InterPro" id="IPR001173">
    <property type="entry name" value="Glyco_trans_2-like"/>
</dbReference>
<accession>A0A1M6MZH2</accession>
<feature type="domain" description="Glycosyltransferase 2-like" evidence="1">
    <location>
        <begin position="7"/>
        <end position="174"/>
    </location>
</feature>
<proteinExistence type="predicted"/>
<evidence type="ECO:0000259" key="1">
    <source>
        <dbReference type="Pfam" id="PF00535"/>
    </source>
</evidence>
<dbReference type="AlphaFoldDB" id="A0A1M6MZH2"/>
<dbReference type="STRING" id="156994.SAMN04488028_10226"/>
<name>A0A1M6MZH2_REIAG</name>
<dbReference type="EMBL" id="FRAA01000002">
    <property type="protein sequence ID" value="SHJ88851.1"/>
    <property type="molecule type" value="Genomic_DNA"/>
</dbReference>
<dbReference type="Pfam" id="PF00535">
    <property type="entry name" value="Glycos_transf_2"/>
    <property type="match status" value="1"/>
</dbReference>
<keyword evidence="3" id="KW-1185">Reference proteome</keyword>
<dbReference type="PANTHER" id="PTHR22916:SF3">
    <property type="entry name" value="UDP-GLCNAC:BETAGAL BETA-1,3-N-ACETYLGLUCOSAMINYLTRANSFERASE-LIKE PROTEIN 1"/>
    <property type="match status" value="1"/>
</dbReference>
<protein>
    <submittedName>
        <fullName evidence="2">Glycosyl transferase family 2</fullName>
    </submittedName>
</protein>
<dbReference type="PANTHER" id="PTHR22916">
    <property type="entry name" value="GLYCOSYLTRANSFERASE"/>
    <property type="match status" value="1"/>
</dbReference>
<gene>
    <name evidence="2" type="ORF">SAMN04488028_10226</name>
</gene>
<dbReference type="Gene3D" id="3.90.550.10">
    <property type="entry name" value="Spore Coat Polysaccharide Biosynthesis Protein SpsA, Chain A"/>
    <property type="match status" value="1"/>
</dbReference>
<dbReference type="GO" id="GO:0016758">
    <property type="term" value="F:hexosyltransferase activity"/>
    <property type="evidence" value="ECO:0007669"/>
    <property type="project" value="UniProtKB-ARBA"/>
</dbReference>
<reference evidence="3" key="1">
    <citation type="submission" date="2016-11" db="EMBL/GenBank/DDBJ databases">
        <authorList>
            <person name="Varghese N."/>
            <person name="Submissions S."/>
        </authorList>
    </citation>
    <scope>NUCLEOTIDE SEQUENCE [LARGE SCALE GENOMIC DNA]</scope>
    <source>
        <strain evidence="3">DSM 26134</strain>
    </source>
</reference>
<evidence type="ECO:0000313" key="3">
    <source>
        <dbReference type="Proteomes" id="UP000184474"/>
    </source>
</evidence>
<organism evidence="2 3">
    <name type="scientific">Reichenbachiella agariperforans</name>
    <dbReference type="NCBI Taxonomy" id="156994"/>
    <lineage>
        <taxon>Bacteria</taxon>
        <taxon>Pseudomonadati</taxon>
        <taxon>Bacteroidota</taxon>
        <taxon>Cytophagia</taxon>
        <taxon>Cytophagales</taxon>
        <taxon>Reichenbachiellaceae</taxon>
        <taxon>Reichenbachiella</taxon>
    </lineage>
</organism>